<sequence>MSVNFTLNGLKVNKKTNATFGSLFDDYVKLGQFNQKQWLVNGQLISIAKAAKIENYIQENANVQCQDKGTQAQQSNTFQPLAGQTNNPLGQQPVSPFINQQPTFPINQQPPFPMNQQTNQPKTSESQILKPTVQQTPAVQQNPPAPANKPFTFGNTQQPIVNIQTQTRKVINDISGQKETAAKIIKGYKVQITDYGKRVILESQDGSFKATFLEENASEQEQRNIVLGFNDIDQKPENQVKLAMG</sequence>
<dbReference type="OrthoDB" id="309425at2759"/>
<comment type="caution">
    <text evidence="2">The sequence shown here is derived from an EMBL/GenBank/DDBJ whole genome shotgun (WGS) entry which is preliminary data.</text>
</comment>
<evidence type="ECO:0000313" key="3">
    <source>
        <dbReference type="Proteomes" id="UP000692954"/>
    </source>
</evidence>
<feature type="compositionally biased region" description="Low complexity" evidence="1">
    <location>
        <begin position="130"/>
        <end position="142"/>
    </location>
</feature>
<feature type="compositionally biased region" description="Polar residues" evidence="1">
    <location>
        <begin position="114"/>
        <end position="129"/>
    </location>
</feature>
<evidence type="ECO:0000256" key="1">
    <source>
        <dbReference type="SAM" id="MobiDB-lite"/>
    </source>
</evidence>
<feature type="region of interest" description="Disordered" evidence="1">
    <location>
        <begin position="79"/>
        <end position="155"/>
    </location>
</feature>
<evidence type="ECO:0000313" key="2">
    <source>
        <dbReference type="EMBL" id="CAD8049436.1"/>
    </source>
</evidence>
<reference evidence="2" key="1">
    <citation type="submission" date="2021-01" db="EMBL/GenBank/DDBJ databases">
        <authorList>
            <consortium name="Genoscope - CEA"/>
            <person name="William W."/>
        </authorList>
    </citation>
    <scope>NUCLEOTIDE SEQUENCE</scope>
</reference>
<gene>
    <name evidence="2" type="ORF">PSON_ATCC_30995.1.T0040124</name>
</gene>
<dbReference type="AlphaFoldDB" id="A0A8S1K8Y5"/>
<keyword evidence="3" id="KW-1185">Reference proteome</keyword>
<proteinExistence type="predicted"/>
<accession>A0A8S1K8Y5</accession>
<dbReference type="Proteomes" id="UP000692954">
    <property type="component" value="Unassembled WGS sequence"/>
</dbReference>
<organism evidence="2 3">
    <name type="scientific">Paramecium sonneborni</name>
    <dbReference type="NCBI Taxonomy" id="65129"/>
    <lineage>
        <taxon>Eukaryota</taxon>
        <taxon>Sar</taxon>
        <taxon>Alveolata</taxon>
        <taxon>Ciliophora</taxon>
        <taxon>Intramacronucleata</taxon>
        <taxon>Oligohymenophorea</taxon>
        <taxon>Peniculida</taxon>
        <taxon>Parameciidae</taxon>
        <taxon>Paramecium</taxon>
    </lineage>
</organism>
<name>A0A8S1K8Y5_9CILI</name>
<protein>
    <submittedName>
        <fullName evidence="2">Uncharacterized protein</fullName>
    </submittedName>
</protein>
<feature type="compositionally biased region" description="Polar residues" evidence="1">
    <location>
        <begin position="79"/>
        <end position="107"/>
    </location>
</feature>
<dbReference type="EMBL" id="CAJJDN010000004">
    <property type="protein sequence ID" value="CAD8049436.1"/>
    <property type="molecule type" value="Genomic_DNA"/>
</dbReference>